<reference evidence="1" key="1">
    <citation type="submission" date="2022-10" db="EMBL/GenBank/DDBJ databases">
        <title>Culturing micro-colonial fungi from biological soil crusts in the Mojave desert and describing Neophaeococcomyces mojavensis, and introducing the new genera and species Taxawa tesnikishii.</title>
        <authorList>
            <person name="Kurbessoian T."/>
            <person name="Stajich J.E."/>
        </authorList>
    </citation>
    <scope>NUCLEOTIDE SEQUENCE</scope>
    <source>
        <strain evidence="1">JES_112</strain>
    </source>
</reference>
<comment type="caution">
    <text evidence="1">The sequence shown here is derived from an EMBL/GenBank/DDBJ whole genome shotgun (WGS) entry which is preliminary data.</text>
</comment>
<keyword evidence="2" id="KW-1185">Reference proteome</keyword>
<proteinExistence type="predicted"/>
<dbReference type="EMBL" id="JAPDRQ010000217">
    <property type="protein sequence ID" value="KAJ9652108.1"/>
    <property type="molecule type" value="Genomic_DNA"/>
</dbReference>
<evidence type="ECO:0000313" key="1">
    <source>
        <dbReference type="EMBL" id="KAJ9652108.1"/>
    </source>
</evidence>
<organism evidence="1 2">
    <name type="scientific">Neophaeococcomyces mojaviensis</name>
    <dbReference type="NCBI Taxonomy" id="3383035"/>
    <lineage>
        <taxon>Eukaryota</taxon>
        <taxon>Fungi</taxon>
        <taxon>Dikarya</taxon>
        <taxon>Ascomycota</taxon>
        <taxon>Pezizomycotina</taxon>
        <taxon>Eurotiomycetes</taxon>
        <taxon>Chaetothyriomycetidae</taxon>
        <taxon>Chaetothyriales</taxon>
        <taxon>Chaetothyriales incertae sedis</taxon>
        <taxon>Neophaeococcomyces</taxon>
    </lineage>
</organism>
<name>A0ACC2ZWP4_9EURO</name>
<evidence type="ECO:0000313" key="2">
    <source>
        <dbReference type="Proteomes" id="UP001172386"/>
    </source>
</evidence>
<gene>
    <name evidence="1" type="ORF">H2198_008636</name>
</gene>
<sequence>MSEPQRNSSTEKGDMDDRNAAYNLPQPLADFTQTSAFLHPRNPNSLSPQKYMLYRNLLSLHDRLGRIEDAVVEILAATSKSRTNHNQSSQSSGAQPADQVVPKKASGAKIPAVTKSAATNLMKEPSVHVLLSIFKKFVESGKGSARSTRRGDDKARANDIIFFDKYLCGSNGNADDYLSRCRVLDYAAKEELYLQLSRNYKGSPSNNNQSLTGKYSLVKEEKYSDLDVEFSSESESSQSVASYKRPIRTKGLSEQLPSSDLGLDNEDLIGLPAEQYVPRPSKRRSRAETQLGPKPEVRSSERGRIKKPTFEPLLTPRSNIASASSSRDEPIEIASSDDRSIVSIKTGPLSRPAAVPLALINGNSRKRQKESLASSKRVKLED</sequence>
<protein>
    <submittedName>
        <fullName evidence="1">Uncharacterized protein</fullName>
    </submittedName>
</protein>
<accession>A0ACC2ZWP4</accession>
<dbReference type="Proteomes" id="UP001172386">
    <property type="component" value="Unassembled WGS sequence"/>
</dbReference>